<dbReference type="GeneID" id="37181404"/>
<dbReference type="Proteomes" id="UP000249497">
    <property type="component" value="Unassembled WGS sequence"/>
</dbReference>
<organism evidence="1 2">
    <name type="scientific">Aspergillus japonicus CBS 114.51</name>
    <dbReference type="NCBI Taxonomy" id="1448312"/>
    <lineage>
        <taxon>Eukaryota</taxon>
        <taxon>Fungi</taxon>
        <taxon>Dikarya</taxon>
        <taxon>Ascomycota</taxon>
        <taxon>Pezizomycotina</taxon>
        <taxon>Eurotiomycetes</taxon>
        <taxon>Eurotiomycetidae</taxon>
        <taxon>Eurotiales</taxon>
        <taxon>Aspergillaceae</taxon>
        <taxon>Aspergillus</taxon>
        <taxon>Aspergillus subgen. Circumdati</taxon>
    </lineage>
</organism>
<keyword evidence="2" id="KW-1185">Reference proteome</keyword>
<sequence>MMDQLMSVILSFIIRHNNLGNGNNPPPSEGPRRTFPLWAWSGAAFRSRSVGWNSKVRVRPEVPGRCLLDCRGRVTNLDQHPKHSSHTVGNNKLYFIMILSPILLDYLRDIHRTTSSLPSCLARLREYISIERRWNLESHLRFRDTNDCQKI</sequence>
<gene>
    <name evidence="1" type="ORF">BO86DRAFT_82571</name>
</gene>
<evidence type="ECO:0000313" key="1">
    <source>
        <dbReference type="EMBL" id="RAH82360.1"/>
    </source>
</evidence>
<name>A0A8T8X355_ASPJA</name>
<reference evidence="1 2" key="1">
    <citation type="submission" date="2018-02" db="EMBL/GenBank/DDBJ databases">
        <title>The genomes of Aspergillus section Nigri reveals drivers in fungal speciation.</title>
        <authorList>
            <consortium name="DOE Joint Genome Institute"/>
            <person name="Vesth T.C."/>
            <person name="Nybo J."/>
            <person name="Theobald S."/>
            <person name="Brandl J."/>
            <person name="Frisvad J.C."/>
            <person name="Nielsen K.F."/>
            <person name="Lyhne E.K."/>
            <person name="Kogle M.E."/>
            <person name="Kuo A."/>
            <person name="Riley R."/>
            <person name="Clum A."/>
            <person name="Nolan M."/>
            <person name="Lipzen A."/>
            <person name="Salamov A."/>
            <person name="Henrissat B."/>
            <person name="Wiebenga A."/>
            <person name="De vries R.P."/>
            <person name="Grigoriev I.V."/>
            <person name="Mortensen U.H."/>
            <person name="Andersen M.R."/>
            <person name="Baker S.E."/>
        </authorList>
    </citation>
    <scope>NUCLEOTIDE SEQUENCE [LARGE SCALE GENOMIC DNA]</scope>
    <source>
        <strain evidence="1 2">CBS 114.51</strain>
    </source>
</reference>
<dbReference type="EMBL" id="KZ824789">
    <property type="protein sequence ID" value="RAH82360.1"/>
    <property type="molecule type" value="Genomic_DNA"/>
</dbReference>
<accession>A0A8T8X355</accession>
<dbReference type="AlphaFoldDB" id="A0A8T8X355"/>
<evidence type="ECO:0000313" key="2">
    <source>
        <dbReference type="Proteomes" id="UP000249497"/>
    </source>
</evidence>
<dbReference type="RefSeq" id="XP_025528254.1">
    <property type="nucleotide sequence ID" value="XM_025677711.1"/>
</dbReference>
<proteinExistence type="predicted"/>
<protein>
    <submittedName>
        <fullName evidence="1">Uncharacterized protein</fullName>
    </submittedName>
</protein>